<protein>
    <submittedName>
        <fullName evidence="1">Uncharacterized protein</fullName>
    </submittedName>
</protein>
<dbReference type="Proteomes" id="UP000031307">
    <property type="component" value="Unassembled WGS sequence"/>
</dbReference>
<dbReference type="EMBL" id="JSAM01000111">
    <property type="protein sequence ID" value="KIA76599.1"/>
    <property type="molecule type" value="Genomic_DNA"/>
</dbReference>
<dbReference type="AlphaFoldDB" id="A0A0C1EJ56"/>
<gene>
    <name evidence="1" type="ORF">DB43_AA00240</name>
</gene>
<proteinExistence type="predicted"/>
<organism evidence="1 2">
    <name type="scientific">Parachlamydia acanthamoebae</name>
    <dbReference type="NCBI Taxonomy" id="83552"/>
    <lineage>
        <taxon>Bacteria</taxon>
        <taxon>Pseudomonadati</taxon>
        <taxon>Chlamydiota</taxon>
        <taxon>Chlamydiia</taxon>
        <taxon>Parachlamydiales</taxon>
        <taxon>Parachlamydiaceae</taxon>
        <taxon>Parachlamydia</taxon>
    </lineage>
</organism>
<name>A0A0C1EJ56_9BACT</name>
<sequence length="769" mass="89044">MKLCIRLFEAYPHLLFKENGGGIAFFNYSIQTHDVSFFCFLMAHHATLIDPLLHRIFEKNEKSYSKLLDALFVHLIKNHHKTTIKNLYLWFNNYPKAKHRWAKTLLKMIKSNQKNTNKALISIFSEIYELLSCREKKQFLIRAKGYENLSVFQFLLLKNFDDKDSIPSASYNEYLLAVYACILFWIKDPSYLYCRLEEVFEDSKDEIIKKLISIALKYSNHSLVRLPCYAEKDQKQSDSEEYPTKTSAFFLKLMGFCLQTRCKETLCRANYVASLMAKHDDSFHLFYRYYLKQKNEGKSLNKIECTFIKALSTKTPIKLGLNPHHVSSEKRQLLQSLVNTQEIQKFKSSYWEFKTLFFEQSDNPATTLSNSLKSISKIEGFSTYALENRISWIRDCFFRLPSQEMLTPFIGTEKKPRTISETSLKKILPKSCTYFTPSFTLRHHLMGEAYNNRYLDALEPSALPFQYKCATFYFEGGNLLHAINTQGYMMVLSGGLNVTYSYLIAEAHHTFNDRILQQRIIEKIEQLENQGILTEELINKTKKTLKHVLNRSVSNADASKAIAKIEVIKDTMEKELGYPLVILEPAYGFQQNQLDLHIDMFVLPAPNGVIFLQSHHVATQTLEHILSQARLSFLERKTLESFLEHALLLRERDEMRLQRIQEELEKKDFIVIPIPGIYINSEYTINYMNAISGKGNSGDFIITNGFKGIPGESYLRDTFTLILQSAGINSAYFCGSPLNRILETTADIDKESHDYINLSGGLHCRTLEC</sequence>
<evidence type="ECO:0000313" key="2">
    <source>
        <dbReference type="Proteomes" id="UP000031307"/>
    </source>
</evidence>
<comment type="caution">
    <text evidence="1">The sequence shown here is derived from an EMBL/GenBank/DDBJ whole genome shotgun (WGS) entry which is preliminary data.</text>
</comment>
<accession>A0A0C1EJ56</accession>
<reference evidence="1 2" key="1">
    <citation type="journal article" date="2014" name="Mol. Biol. Evol.">
        <title>Massive expansion of Ubiquitination-related gene families within the Chlamydiae.</title>
        <authorList>
            <person name="Domman D."/>
            <person name="Collingro A."/>
            <person name="Lagkouvardos I."/>
            <person name="Gehre L."/>
            <person name="Weinmaier T."/>
            <person name="Rattei T."/>
            <person name="Subtil A."/>
            <person name="Horn M."/>
        </authorList>
    </citation>
    <scope>NUCLEOTIDE SEQUENCE [LARGE SCALE GENOMIC DNA]</scope>
    <source>
        <strain evidence="1 2">OEW1</strain>
    </source>
</reference>
<evidence type="ECO:0000313" key="1">
    <source>
        <dbReference type="EMBL" id="KIA76599.1"/>
    </source>
</evidence>
<dbReference type="PATRIC" id="fig|83552.4.peg.2244"/>